<keyword evidence="4" id="KW-1185">Reference proteome</keyword>
<sequence length="257" mass="30104">MKKIFLILIIGLCSSIMAQSELKTTSTKHEETYKKFTSGEDVINWWSELYNGLILSKEEKDIIYQYTFGDFVVINDKLRNGFSVSSLDEKQKNMVSRLDKALSKTIIFENIQVYRYETLGFLTKLIDKNLLHNIYKNGKFTDKAQHYLEALNHKKYKDYGFMSTTAIRNSVFQSRPIELIIKVPKYSSTTFVSLKDLAAFPTQYELLFPRDRVITIEKYEISNDKNKLTIYTKMTPPCYINQKCEEEKVDNLKQPKN</sequence>
<dbReference type="Proteomes" id="UP000509246">
    <property type="component" value="Chromosome"/>
</dbReference>
<dbReference type="EMBL" id="CP053825">
    <property type="protein sequence ID" value="QKF80296.1"/>
    <property type="molecule type" value="Genomic_DNA"/>
</dbReference>
<dbReference type="GO" id="GO:0005576">
    <property type="term" value="C:extracellular region"/>
    <property type="evidence" value="ECO:0007669"/>
    <property type="project" value="InterPro"/>
</dbReference>
<organism evidence="3 4">
    <name type="scientific">Campylobacter armoricus</name>
    <dbReference type="NCBI Taxonomy" id="2505970"/>
    <lineage>
        <taxon>Bacteria</taxon>
        <taxon>Pseudomonadati</taxon>
        <taxon>Campylobacterota</taxon>
        <taxon>Epsilonproteobacteria</taxon>
        <taxon>Campylobacterales</taxon>
        <taxon>Campylobacteraceae</taxon>
        <taxon>Campylobacter</taxon>
    </lineage>
</organism>
<keyword evidence="3" id="KW-0808">Transferase</keyword>
<evidence type="ECO:0000313" key="4">
    <source>
        <dbReference type="Proteomes" id="UP000509246"/>
    </source>
</evidence>
<accession>A0A7L5HZA8</accession>
<reference evidence="3 4" key="1">
    <citation type="submission" date="2020-05" db="EMBL/GenBank/DDBJ databases">
        <title>Complete genome sequencing of Campylobacter and Arcobacter type strains.</title>
        <authorList>
            <person name="Miller W.G."/>
            <person name="Yee E."/>
        </authorList>
    </citation>
    <scope>NUCLEOTIDE SEQUENCE [LARGE SCALE GENOMIC DNA]</scope>
    <source>
        <strain evidence="3 4">CCUG 73571</strain>
    </source>
</reference>
<dbReference type="GeneID" id="56587153"/>
<protein>
    <submittedName>
        <fullName evidence="3">ADP-ribosyltransferase exoenzyme</fullName>
    </submittedName>
</protein>
<dbReference type="OrthoDB" id="5354485at2"/>
<feature type="signal peptide" evidence="1">
    <location>
        <begin position="1"/>
        <end position="18"/>
    </location>
</feature>
<proteinExistence type="predicted"/>
<dbReference type="KEGG" id="carm:CARM_1403"/>
<evidence type="ECO:0000313" key="3">
    <source>
        <dbReference type="EMBL" id="QKF80296.1"/>
    </source>
</evidence>
<feature type="chain" id="PRO_5029686914" evidence="1">
    <location>
        <begin position="19"/>
        <end position="257"/>
    </location>
</feature>
<dbReference type="PROSITE" id="PS51996">
    <property type="entry name" value="TR_MART"/>
    <property type="match status" value="1"/>
</dbReference>
<dbReference type="AlphaFoldDB" id="A0A7L5HZA8"/>
<dbReference type="RefSeq" id="WP_139426087.1">
    <property type="nucleotide sequence ID" value="NZ_CBCSFY010000004.1"/>
</dbReference>
<evidence type="ECO:0000256" key="1">
    <source>
        <dbReference type="SAM" id="SignalP"/>
    </source>
</evidence>
<dbReference type="SUPFAM" id="SSF56399">
    <property type="entry name" value="ADP-ribosylation"/>
    <property type="match status" value="1"/>
</dbReference>
<keyword evidence="1" id="KW-0732">Signal</keyword>
<dbReference type="GO" id="GO:0016740">
    <property type="term" value="F:transferase activity"/>
    <property type="evidence" value="ECO:0007669"/>
    <property type="project" value="UniProtKB-KW"/>
</dbReference>
<dbReference type="Gene3D" id="3.90.176.10">
    <property type="entry name" value="Toxin ADP-ribosyltransferase, Chain A, domain 1"/>
    <property type="match status" value="1"/>
</dbReference>
<evidence type="ECO:0000259" key="2">
    <source>
        <dbReference type="Pfam" id="PF03496"/>
    </source>
</evidence>
<gene>
    <name evidence="3" type="ORF">CARM_1403</name>
</gene>
<feature type="domain" description="ADP ribosyltransferase" evidence="2">
    <location>
        <begin position="47"/>
        <end position="234"/>
    </location>
</feature>
<dbReference type="InterPro" id="IPR003540">
    <property type="entry name" value="ADP-ribosyltransferase"/>
</dbReference>
<dbReference type="Pfam" id="PF03496">
    <property type="entry name" value="ADPrib_exo_Tox"/>
    <property type="match status" value="1"/>
</dbReference>
<name>A0A7L5HZA8_9BACT</name>